<dbReference type="GO" id="GO:0008758">
    <property type="term" value="F:UDP-2,3-diacylglucosamine hydrolase activity"/>
    <property type="evidence" value="ECO:0007669"/>
    <property type="project" value="TreeGrafter"/>
</dbReference>
<dbReference type="GO" id="GO:0046872">
    <property type="term" value="F:metal ion binding"/>
    <property type="evidence" value="ECO:0007669"/>
    <property type="project" value="UniProtKB-KW"/>
</dbReference>
<evidence type="ECO:0000256" key="4">
    <source>
        <dbReference type="SAM" id="Phobius"/>
    </source>
</evidence>
<evidence type="ECO:0000313" key="6">
    <source>
        <dbReference type="EMBL" id="ACA59753.1"/>
    </source>
</evidence>
<dbReference type="RefSeq" id="WP_012302339.1">
    <property type="nucleotide sequence ID" value="NC_010424.1"/>
</dbReference>
<dbReference type="Pfam" id="PF00149">
    <property type="entry name" value="Metallophos"/>
    <property type="match status" value="1"/>
</dbReference>
<evidence type="ECO:0000256" key="1">
    <source>
        <dbReference type="ARBA" id="ARBA00022723"/>
    </source>
</evidence>
<dbReference type="PANTHER" id="PTHR31302:SF31">
    <property type="entry name" value="PHOSPHODIESTERASE YAEI"/>
    <property type="match status" value="1"/>
</dbReference>
<dbReference type="InterPro" id="IPR029052">
    <property type="entry name" value="Metallo-depent_PP-like"/>
</dbReference>
<dbReference type="PANTHER" id="PTHR31302">
    <property type="entry name" value="TRANSMEMBRANE PROTEIN WITH METALLOPHOSPHOESTERASE DOMAIN-RELATED"/>
    <property type="match status" value="1"/>
</dbReference>
<feature type="region of interest" description="Disordered" evidence="3">
    <location>
        <begin position="475"/>
        <end position="499"/>
    </location>
</feature>
<dbReference type="GO" id="GO:0009245">
    <property type="term" value="P:lipid A biosynthetic process"/>
    <property type="evidence" value="ECO:0007669"/>
    <property type="project" value="TreeGrafter"/>
</dbReference>
<evidence type="ECO:0000256" key="3">
    <source>
        <dbReference type="SAM" id="MobiDB-lite"/>
    </source>
</evidence>
<dbReference type="InterPro" id="IPR051158">
    <property type="entry name" value="Metallophosphoesterase_sf"/>
</dbReference>
<reference evidence="7" key="1">
    <citation type="submission" date="2007-10" db="EMBL/GenBank/DDBJ databases">
        <title>Complete sequence of chromosome of Desulforudis audaxviator MP104C.</title>
        <authorList>
            <person name="Copeland A."/>
            <person name="Lucas S."/>
            <person name="Lapidus A."/>
            <person name="Barry K."/>
            <person name="Glavina del Rio T."/>
            <person name="Dalin E."/>
            <person name="Tice H."/>
            <person name="Bruce D."/>
            <person name="Pitluck S."/>
            <person name="Lowry S.R."/>
            <person name="Larimer F."/>
            <person name="Land M.L."/>
            <person name="Hauser L."/>
            <person name="Kyrpides N."/>
            <person name="Ivanova N.N."/>
            <person name="Richardson P."/>
        </authorList>
    </citation>
    <scope>NUCLEOTIDE SEQUENCE [LARGE SCALE GENOMIC DNA]</scope>
    <source>
        <strain evidence="7">MP104C</strain>
    </source>
</reference>
<organism evidence="6 7">
    <name type="scientific">Desulforudis audaxviator (strain MP104C)</name>
    <dbReference type="NCBI Taxonomy" id="477974"/>
    <lineage>
        <taxon>Bacteria</taxon>
        <taxon>Bacillati</taxon>
        <taxon>Bacillota</taxon>
        <taxon>Clostridia</taxon>
        <taxon>Thermoanaerobacterales</taxon>
        <taxon>Candidatus Desulforudaceae</taxon>
        <taxon>Candidatus Desulforudis</taxon>
    </lineage>
</organism>
<feature type="transmembrane region" description="Helical" evidence="4">
    <location>
        <begin position="122"/>
        <end position="142"/>
    </location>
</feature>
<dbReference type="AlphaFoldDB" id="B1I414"/>
<accession>B1I414</accession>
<dbReference type="SUPFAM" id="SSF56300">
    <property type="entry name" value="Metallo-dependent phosphatases"/>
    <property type="match status" value="1"/>
</dbReference>
<dbReference type="KEGG" id="dau:Daud_1242"/>
<evidence type="ECO:0000259" key="5">
    <source>
        <dbReference type="Pfam" id="PF00149"/>
    </source>
</evidence>
<dbReference type="Gene3D" id="3.60.21.10">
    <property type="match status" value="1"/>
</dbReference>
<feature type="transmembrane region" description="Helical" evidence="4">
    <location>
        <begin position="20"/>
        <end position="43"/>
    </location>
</feature>
<dbReference type="GO" id="GO:0016020">
    <property type="term" value="C:membrane"/>
    <property type="evidence" value="ECO:0007669"/>
    <property type="project" value="GOC"/>
</dbReference>
<dbReference type="STRING" id="477974.Daud_1242"/>
<keyword evidence="1" id="KW-0479">Metal-binding</keyword>
<evidence type="ECO:0000256" key="2">
    <source>
        <dbReference type="ARBA" id="ARBA00022801"/>
    </source>
</evidence>
<gene>
    <name evidence="6" type="ordered locus">Daud_1242</name>
</gene>
<proteinExistence type="predicted"/>
<feature type="domain" description="Calcineurin-like phosphoesterase" evidence="5">
    <location>
        <begin position="239"/>
        <end position="404"/>
    </location>
</feature>
<keyword evidence="7" id="KW-1185">Reference proteome</keyword>
<keyword evidence="4" id="KW-0472">Membrane</keyword>
<reference evidence="6 7" key="2">
    <citation type="journal article" date="2008" name="Science">
        <title>Environmental genomics reveals a single-species ecosystem deep within Earth.</title>
        <authorList>
            <person name="Chivian D."/>
            <person name="Brodie E.L."/>
            <person name="Alm E.J."/>
            <person name="Culley D.E."/>
            <person name="Dehal P.S."/>
            <person name="Desantis T.Z."/>
            <person name="Gihring T.M."/>
            <person name="Lapidus A."/>
            <person name="Lin L.H."/>
            <person name="Lowry S.R."/>
            <person name="Moser D.P."/>
            <person name="Richardson P.M."/>
            <person name="Southam G."/>
            <person name="Wanger G."/>
            <person name="Pratt L.M."/>
            <person name="Andersen G.L."/>
            <person name="Hazen T.C."/>
            <person name="Brockman F.J."/>
            <person name="Arkin A.P."/>
            <person name="Onstott T.C."/>
        </authorList>
    </citation>
    <scope>NUCLEOTIDE SEQUENCE [LARGE SCALE GENOMIC DNA]</scope>
    <source>
        <strain evidence="6 7">MP104C</strain>
    </source>
</reference>
<name>B1I414_DESAP</name>
<dbReference type="eggNOG" id="COG1409">
    <property type="taxonomic scope" value="Bacteria"/>
</dbReference>
<protein>
    <submittedName>
        <fullName evidence="6">Metallophosphoesterase</fullName>
    </submittedName>
</protein>
<dbReference type="Proteomes" id="UP000008544">
    <property type="component" value="Chromosome"/>
</dbReference>
<dbReference type="HOGENOM" id="CLU_037730_0_0_9"/>
<keyword evidence="4" id="KW-0812">Transmembrane</keyword>
<sequence>MRGFVARIAARLAGTGWRLVAVELLAVITGAVFFVTVFGPAVYEVQGVFFRGELRPVLNGRTVLEIPPVGSLTADTHPTPIEIQITVQGVRPDVIGRQLYPQVDSNLISNFESKSQQTLTAFAARQVAFGALGAVIIFWALARPPSIRLVRAGIYGALLVGLTLGLTLHTYDRSAFREPEYHGAIAAAPRVMHMADQLLDKLQDFQNKTDLLVSNIQILSGQVDRLSLLGTAGEESNRRVLVIADIHNNPVGLDFAQALVHHFQVDTVLDAGDLTDFGSPLEAQAAAKLADLGVPYVFAPGNHDSTGVMDFVRGLPNGLLLNGRVEDVKGIKILGSPDPWAYVDAVTAVDADEERLLLQEQIDWLRGEFDRAQTKPDILLVHHPDVARAFAGQIPILISGHTHRTGFENLEGSWHINPGSTGAAGLRGLQSASEIPYAAVIIHFDGADRTAILADFITYHSLSGRFTVERRLMGKPNAENGSTFQDQEPPLRPPVQTRP</sequence>
<feature type="transmembrane region" description="Helical" evidence="4">
    <location>
        <begin position="154"/>
        <end position="171"/>
    </location>
</feature>
<evidence type="ECO:0000313" key="7">
    <source>
        <dbReference type="Proteomes" id="UP000008544"/>
    </source>
</evidence>
<keyword evidence="4" id="KW-1133">Transmembrane helix</keyword>
<dbReference type="EMBL" id="CP000860">
    <property type="protein sequence ID" value="ACA59753.1"/>
    <property type="molecule type" value="Genomic_DNA"/>
</dbReference>
<keyword evidence="2" id="KW-0378">Hydrolase</keyword>
<dbReference type="InterPro" id="IPR004843">
    <property type="entry name" value="Calcineurin-like_PHP"/>
</dbReference>